<dbReference type="AlphaFoldDB" id="A0A9X2T3S0"/>
<gene>
    <name evidence="1" type="ORF">NU887_16740</name>
</gene>
<sequence length="229" mass="26176">MTNSVFSQVKPNLGGSTKLMNSALAEMERKDYEKANAYFRQIIESNLSIPPEMSYFFAETLFELGQYDNSLNFLNKYLEINGFKGDNYEAAKDLEVKLKSNMASIYNCKLCDNRGYRYLNCPTCEGEKQIEQACMYCRARGVVGCIKCRGSGLVTKKNVFNIIEYYECEKCSGEGKHTCPKCMGSLKELSDCRTCRGQGRLLSEEICDHKPINQPRYFNGFEKLKEMSH</sequence>
<name>A0A9X2T3S0_9BACT</name>
<protein>
    <submittedName>
        <fullName evidence="1">Molecular chaperone DnaJ</fullName>
    </submittedName>
</protein>
<evidence type="ECO:0000313" key="2">
    <source>
        <dbReference type="Proteomes" id="UP001142175"/>
    </source>
</evidence>
<keyword evidence="2" id="KW-1185">Reference proteome</keyword>
<proteinExistence type="predicted"/>
<dbReference type="PANTHER" id="PTHR15852:SF54">
    <property type="entry name" value="PROTEIN SSUH2 HOMOLOG"/>
    <property type="match status" value="1"/>
</dbReference>
<dbReference type="InterPro" id="IPR011990">
    <property type="entry name" value="TPR-like_helical_dom_sf"/>
</dbReference>
<dbReference type="Proteomes" id="UP001142175">
    <property type="component" value="Unassembled WGS sequence"/>
</dbReference>
<dbReference type="RefSeq" id="WP_258424532.1">
    <property type="nucleotide sequence ID" value="NZ_JANSUY010000017.1"/>
</dbReference>
<reference evidence="1" key="1">
    <citation type="submission" date="2022-08" db="EMBL/GenBank/DDBJ databases">
        <authorList>
            <person name="Zhang D."/>
        </authorList>
    </citation>
    <scope>NUCLEOTIDE SEQUENCE</scope>
    <source>
        <strain evidence="1">XJ19-11</strain>
    </source>
</reference>
<dbReference type="EMBL" id="JANSUY010000017">
    <property type="protein sequence ID" value="MCR9016685.1"/>
    <property type="molecule type" value="Genomic_DNA"/>
</dbReference>
<dbReference type="PANTHER" id="PTHR15852">
    <property type="entry name" value="PLASTID TRANSCRIPTIONALLY ACTIVE PROTEIN"/>
    <property type="match status" value="1"/>
</dbReference>
<evidence type="ECO:0000313" key="1">
    <source>
        <dbReference type="EMBL" id="MCR9016685.1"/>
    </source>
</evidence>
<organism evidence="1 2">
    <name type="scientific">Aquiflexum gelatinilyticum</name>
    <dbReference type="NCBI Taxonomy" id="2961943"/>
    <lineage>
        <taxon>Bacteria</taxon>
        <taxon>Pseudomonadati</taxon>
        <taxon>Bacteroidota</taxon>
        <taxon>Cytophagia</taxon>
        <taxon>Cytophagales</taxon>
        <taxon>Cyclobacteriaceae</taxon>
        <taxon>Aquiflexum</taxon>
    </lineage>
</organism>
<dbReference type="SUPFAM" id="SSF48452">
    <property type="entry name" value="TPR-like"/>
    <property type="match status" value="1"/>
</dbReference>
<comment type="caution">
    <text evidence="1">The sequence shown here is derived from an EMBL/GenBank/DDBJ whole genome shotgun (WGS) entry which is preliminary data.</text>
</comment>
<accession>A0A9X2T3S0</accession>
<dbReference type="Gene3D" id="1.25.40.10">
    <property type="entry name" value="Tetratricopeptide repeat domain"/>
    <property type="match status" value="1"/>
</dbReference>